<comment type="catalytic activity">
    <reaction evidence="13">
        <text>[L-4-(L-arginin-2-N-yl)aspartate](n) + L-aspartate + ATP = [L-4-(L-arginin-2-N-yl)aspartate](n)-L-aspartate + ADP + phosphate + H(+)</text>
        <dbReference type="Rhea" id="RHEA:13277"/>
        <dbReference type="Rhea" id="RHEA-COMP:13728"/>
        <dbReference type="Rhea" id="RHEA-COMP:13733"/>
        <dbReference type="ChEBI" id="CHEBI:15378"/>
        <dbReference type="ChEBI" id="CHEBI:29991"/>
        <dbReference type="ChEBI" id="CHEBI:30616"/>
        <dbReference type="ChEBI" id="CHEBI:43474"/>
        <dbReference type="ChEBI" id="CHEBI:137986"/>
        <dbReference type="ChEBI" id="CHEBI:137990"/>
        <dbReference type="ChEBI" id="CHEBI:456216"/>
        <dbReference type="EC" id="6.3.2.29"/>
    </reaction>
</comment>
<dbReference type="InterPro" id="IPR011761">
    <property type="entry name" value="ATP-grasp"/>
</dbReference>
<evidence type="ECO:0000256" key="4">
    <source>
        <dbReference type="ARBA" id="ARBA00011738"/>
    </source>
</evidence>
<comment type="caution">
    <text evidence="16">The sequence shown here is derived from an EMBL/GenBank/DDBJ whole genome shotgun (WGS) entry which is preliminary data.</text>
</comment>
<dbReference type="GO" id="GO:0005524">
    <property type="term" value="F:ATP binding"/>
    <property type="evidence" value="ECO:0007669"/>
    <property type="project" value="UniProtKB-UniRule"/>
</dbReference>
<dbReference type="SUPFAM" id="SSF53244">
    <property type="entry name" value="MurD-like peptide ligases, peptide-binding domain"/>
    <property type="match status" value="1"/>
</dbReference>
<evidence type="ECO:0000256" key="8">
    <source>
        <dbReference type="ARBA" id="ARBA00022598"/>
    </source>
</evidence>
<evidence type="ECO:0000256" key="6">
    <source>
        <dbReference type="ARBA" id="ARBA00013005"/>
    </source>
</evidence>
<dbReference type="InterPro" id="IPR036565">
    <property type="entry name" value="Mur-like_cat_sf"/>
</dbReference>
<dbReference type="Pfam" id="PF18921">
    <property type="entry name" value="Cyanophycin_syn"/>
    <property type="match status" value="1"/>
</dbReference>
<dbReference type="Proteomes" id="UP000076603">
    <property type="component" value="Unassembled WGS sequence"/>
</dbReference>
<dbReference type="Pfam" id="PF08443">
    <property type="entry name" value="RimK"/>
    <property type="match status" value="1"/>
</dbReference>
<dbReference type="EMBL" id="LWAE01000006">
    <property type="protein sequence ID" value="KZL90056.1"/>
    <property type="molecule type" value="Genomic_DNA"/>
</dbReference>
<dbReference type="NCBIfam" id="NF010623">
    <property type="entry name" value="PRK14016.1"/>
    <property type="match status" value="1"/>
</dbReference>
<evidence type="ECO:0000256" key="1">
    <source>
        <dbReference type="ARBA" id="ARBA00003184"/>
    </source>
</evidence>
<keyword evidence="9 14" id="KW-0547">Nucleotide-binding</keyword>
<dbReference type="InterPro" id="IPR044019">
    <property type="entry name" value="Cyanophycin_syn_N"/>
</dbReference>
<dbReference type="PANTHER" id="PTHR23135:SF18">
    <property type="entry name" value="CYANOPHYCIN SYNTHETASE"/>
    <property type="match status" value="1"/>
</dbReference>
<dbReference type="Pfam" id="PF08245">
    <property type="entry name" value="Mur_ligase_M"/>
    <property type="match status" value="1"/>
</dbReference>
<accession>A0A161X7F4</accession>
<comment type="subunit">
    <text evidence="4">Homodimer.</text>
</comment>
<dbReference type="PANTHER" id="PTHR23135">
    <property type="entry name" value="MUR LIGASE FAMILY MEMBER"/>
    <property type="match status" value="1"/>
</dbReference>
<dbReference type="Gene3D" id="3.30.470.20">
    <property type="entry name" value="ATP-grasp fold, B domain"/>
    <property type="match status" value="2"/>
</dbReference>
<protein>
    <recommendedName>
        <fullName evidence="7">Cyanophycin synthetase</fullName>
        <ecNumber evidence="6">6.3.2.29</ecNumber>
        <ecNumber evidence="5">6.3.2.30</ecNumber>
    </recommendedName>
    <alternativeName>
        <fullName evidence="11">Cyanophycin synthase</fullName>
    </alternativeName>
</protein>
<dbReference type="InterPro" id="IPR004101">
    <property type="entry name" value="Mur_ligase_C"/>
</dbReference>
<keyword evidence="17" id="KW-1185">Reference proteome</keyword>
<evidence type="ECO:0000256" key="3">
    <source>
        <dbReference type="ARBA" id="ARBA00009060"/>
    </source>
</evidence>
<dbReference type="Gene3D" id="3.90.190.20">
    <property type="entry name" value="Mur ligase, C-terminal domain"/>
    <property type="match status" value="1"/>
</dbReference>
<keyword evidence="10 14" id="KW-0067">ATP-binding</keyword>
<evidence type="ECO:0000256" key="14">
    <source>
        <dbReference type="PROSITE-ProRule" id="PRU00409"/>
    </source>
</evidence>
<comment type="pathway">
    <text evidence="2">Cell wall biogenesis; peptidoglycan biosynthesis.</text>
</comment>
<dbReference type="InterPro" id="IPR013651">
    <property type="entry name" value="ATP-grasp_RimK-type"/>
</dbReference>
<dbReference type="PROSITE" id="PS50975">
    <property type="entry name" value="ATP_GRASP"/>
    <property type="match status" value="1"/>
</dbReference>
<feature type="domain" description="ATP-grasp" evidence="15">
    <location>
        <begin position="218"/>
        <end position="470"/>
    </location>
</feature>
<dbReference type="OrthoDB" id="9803907at2"/>
<dbReference type="NCBIfam" id="TIGR02068">
    <property type="entry name" value="cya_phycin_syn"/>
    <property type="match status" value="1"/>
</dbReference>
<dbReference type="EC" id="6.3.2.29" evidence="6"/>
<dbReference type="GO" id="GO:0071161">
    <property type="term" value="F:cyanophycin synthetase activity (L-arginine-adding)"/>
    <property type="evidence" value="ECO:0007669"/>
    <property type="project" value="UniProtKB-EC"/>
</dbReference>
<dbReference type="RefSeq" id="WP_066627376.1">
    <property type="nucleotide sequence ID" value="NZ_FQXL01000006.1"/>
</dbReference>
<dbReference type="EC" id="6.3.2.30" evidence="5"/>
<dbReference type="Pfam" id="PF02875">
    <property type="entry name" value="Mur_ligase_C"/>
    <property type="match status" value="1"/>
</dbReference>
<dbReference type="AlphaFoldDB" id="A0A161X7F4"/>
<proteinExistence type="inferred from homology"/>
<evidence type="ECO:0000256" key="5">
    <source>
        <dbReference type="ARBA" id="ARBA00012968"/>
    </source>
</evidence>
<organism evidence="16 17">
    <name type="scientific">Clostridium magnum DSM 2767</name>
    <dbReference type="NCBI Taxonomy" id="1121326"/>
    <lineage>
        <taxon>Bacteria</taxon>
        <taxon>Bacillati</taxon>
        <taxon>Bacillota</taxon>
        <taxon>Clostridia</taxon>
        <taxon>Eubacteriales</taxon>
        <taxon>Clostridiaceae</taxon>
        <taxon>Clostridium</taxon>
    </lineage>
</organism>
<dbReference type="SUPFAM" id="SSF53623">
    <property type="entry name" value="MurD-like peptide ligases, catalytic domain"/>
    <property type="match status" value="1"/>
</dbReference>
<dbReference type="InterPro" id="IPR013221">
    <property type="entry name" value="Mur_ligase_cen"/>
</dbReference>
<evidence type="ECO:0000256" key="13">
    <source>
        <dbReference type="ARBA" id="ARBA00048425"/>
    </source>
</evidence>
<reference evidence="16 17" key="1">
    <citation type="submission" date="2016-04" db="EMBL/GenBank/DDBJ databases">
        <title>Genome sequence of Clostridium magnum DSM 2767.</title>
        <authorList>
            <person name="Poehlein A."/>
            <person name="Uhlig R."/>
            <person name="Fischer R."/>
            <person name="Bahl H."/>
            <person name="Daniel R."/>
        </authorList>
    </citation>
    <scope>NUCLEOTIDE SEQUENCE [LARGE SCALE GENOMIC DNA]</scope>
    <source>
        <strain evidence="16 17">DSM 2767</strain>
    </source>
</reference>
<dbReference type="GO" id="GO:0071160">
    <property type="term" value="F:cyanophycin synthetase activity (L-aspartate-adding)"/>
    <property type="evidence" value="ECO:0007669"/>
    <property type="project" value="UniProtKB-EC"/>
</dbReference>
<evidence type="ECO:0000313" key="17">
    <source>
        <dbReference type="Proteomes" id="UP000076603"/>
    </source>
</evidence>
<comment type="catalytic activity">
    <reaction evidence="12">
        <text>[L-4-(L-arginin-2-N-yl)aspartate](n)-L-aspartate + L-arginine + ATP = [L-4-(L-arginin-2-N-yl)aspartate](n+1) + ADP + phosphate + H(+)</text>
        <dbReference type="Rhea" id="RHEA:23888"/>
        <dbReference type="Rhea" id="RHEA-COMP:13732"/>
        <dbReference type="Rhea" id="RHEA-COMP:13733"/>
        <dbReference type="ChEBI" id="CHEBI:15378"/>
        <dbReference type="ChEBI" id="CHEBI:30616"/>
        <dbReference type="ChEBI" id="CHEBI:32682"/>
        <dbReference type="ChEBI" id="CHEBI:43474"/>
        <dbReference type="ChEBI" id="CHEBI:137986"/>
        <dbReference type="ChEBI" id="CHEBI:137990"/>
        <dbReference type="ChEBI" id="CHEBI:456216"/>
        <dbReference type="EC" id="6.3.2.30"/>
    </reaction>
</comment>
<evidence type="ECO:0000256" key="2">
    <source>
        <dbReference type="ARBA" id="ARBA00004752"/>
    </source>
</evidence>
<dbReference type="InterPro" id="IPR036615">
    <property type="entry name" value="Mur_ligase_C_dom_sf"/>
</dbReference>
<dbReference type="PATRIC" id="fig|1121326.3.peg.4604"/>
<gene>
    <name evidence="16" type="primary">cphA</name>
    <name evidence="16" type="ORF">CLMAG_45420</name>
</gene>
<dbReference type="InterPro" id="IPR018109">
    <property type="entry name" value="Folylpolyglutamate_synth_CS"/>
</dbReference>
<evidence type="ECO:0000256" key="9">
    <source>
        <dbReference type="ARBA" id="ARBA00022741"/>
    </source>
</evidence>
<comment type="function">
    <text evidence="1">Catalyzes the ATP-dependent polymerization of arginine and aspartate to multi-L-arginyl-poly-L-aspartic acid (cyanophycin; a water-insoluble reserve polymer).</text>
</comment>
<keyword evidence="8 16" id="KW-0436">Ligase</keyword>
<dbReference type="GO" id="GO:0004326">
    <property type="term" value="F:tetrahydrofolylpolyglutamate synthase activity"/>
    <property type="evidence" value="ECO:0007669"/>
    <property type="project" value="InterPro"/>
</dbReference>
<evidence type="ECO:0000256" key="12">
    <source>
        <dbReference type="ARBA" id="ARBA00048094"/>
    </source>
</evidence>
<evidence type="ECO:0000259" key="15">
    <source>
        <dbReference type="PROSITE" id="PS50975"/>
    </source>
</evidence>
<evidence type="ECO:0000256" key="7">
    <source>
        <dbReference type="ARBA" id="ARBA00022036"/>
    </source>
</evidence>
<evidence type="ECO:0000256" key="10">
    <source>
        <dbReference type="ARBA" id="ARBA00022840"/>
    </source>
</evidence>
<evidence type="ECO:0000256" key="11">
    <source>
        <dbReference type="ARBA" id="ARBA00031353"/>
    </source>
</evidence>
<dbReference type="InterPro" id="IPR011810">
    <property type="entry name" value="Cya_phycin_syn"/>
</dbReference>
<dbReference type="Gene3D" id="3.40.1190.10">
    <property type="entry name" value="Mur-like, catalytic domain"/>
    <property type="match status" value="1"/>
</dbReference>
<name>A0A161X7F4_9CLOT</name>
<comment type="similarity">
    <text evidence="3">In the C-terminal section; belongs to the MurCDEF family.</text>
</comment>
<dbReference type="GO" id="GO:0046872">
    <property type="term" value="F:metal ion binding"/>
    <property type="evidence" value="ECO:0007669"/>
    <property type="project" value="InterPro"/>
</dbReference>
<dbReference type="SUPFAM" id="SSF56059">
    <property type="entry name" value="Glutathione synthetase ATP-binding domain-like"/>
    <property type="match status" value="1"/>
</dbReference>
<dbReference type="STRING" id="1121326.CLMAG_45420"/>
<evidence type="ECO:0000313" key="16">
    <source>
        <dbReference type="EMBL" id="KZL90056.1"/>
    </source>
</evidence>
<sequence length="874" mass="97003">MKIDEFIVFEGRNIYSHKKCIKMYVDLEGYMDIPTKSIMGFNENLLKMIPVLSEHRCGIDEEHGFEKRLREGTYLAHVCEHIILAIQNMVGINVAYGKSREIEGDKYYIIYQYMYKNSAIEIGRLAVSLINSLINQSTYNLDDYMEKIKNVLKAEEIGPSTLSIITEAKKRKIPVMKIGEGSLFQLGYGKQSKIVEATISHNTSCIAVDIACDKLLTKEILYNQCLPVAEGGMVTNGLDVLIKAEKIGYPVVLKPRFGNQGKGVLINIKNEKEAIKAYGILSKNFKNIIIEKNISGRDYRVCVVDGKVVAASERIPPYVIGDGIRSIKELIDEVNKDIMRGEGHEKPLTKIKISDELKTYIMKKGYGLDTIVSKGKKIVLRENGNLSTGGKAVDCTDIICRENIEICERTAKTIGLDICGIDICCEDISKPITQAGAIIEVNAAPGIRMHHYPSEGNSRDVAGAIVDMMFKNVTKEIPIVSVTGTNGKTTTTRLIGYVLKKLGKNVGMTTTGGIYINDKCVYKGDTTGYYSAQTVLMNKEVDAVVLETARGGIIRKGLAYDSADVSVITNITEDHLGIDGIDTIEDLAYVKSLVAEAVKDDGYAVLNADDPVSITIIKRVKSKKIMFSKDKYNPILRKNIKCGGYGVYVHEGIMYVEDDKCIAPIVRVKDIKITLEGKLDYNIENAMAACSALVGLKIDYSIIKEGLMSFYGDEDFNPGRFNMYNVKGATVVLDYGHNIEGYKAVLKGAKNIDHNRLIGIIGVPGDRTDSSVEEVGKIAGENFDYIYIKEDRDRRGRKIGEIAKLLERGVIKSGFNHKKVSTILDERDALEKAIDDARPGDLIITFFEEYNPLVEIVKNKITDIENKNQSTIMV</sequence>
<dbReference type="PROSITE" id="PS01011">
    <property type="entry name" value="FOLYLPOLYGLU_SYNT_1"/>
    <property type="match status" value="1"/>
</dbReference>